<dbReference type="PROSITE" id="PS00571">
    <property type="entry name" value="AMIDASES"/>
    <property type="match status" value="1"/>
</dbReference>
<evidence type="ECO:0000313" key="4">
    <source>
        <dbReference type="Proteomes" id="UP000239025"/>
    </source>
</evidence>
<dbReference type="GO" id="GO:0003824">
    <property type="term" value="F:catalytic activity"/>
    <property type="evidence" value="ECO:0007669"/>
    <property type="project" value="InterPro"/>
</dbReference>
<proteinExistence type="inferred from homology"/>
<sequence>MAILWLSSTACATENAAPTTAAGVFDFGAGFMPPTTPNGTVGLRISNYHADVIKDSHGNDSPNDFQINVLAIGLAYLRMTEQEFLGARYGFAVVPVFFKMDADLGVNVGGQRVFSDSASLFRQADLQVVPIILNWKLAPGLGINTQLMIQAPTGDYDKNRLVSPGTHHWTVSPLLNATYISPGGFEASSSFQIDINARNPDTDYRSGVEYRHEFAVGQHVGDWTVGVGGYYYRQLSDDDAPGLTRGNRARVIAAGPAVSYFKPGAGLPPHLVARLQGVRRPQPCRGLHRGAAYRHQLLSGARNATTRFQSWRPSMKDLHELFNTLDGRGLATLVRNGEVSPGELLETAIARVEQVEPGLNAVSERLYDQARSQASGSSVRQGVMAGVPTLVKDMFTPMTGARMTSGSHALGEFRPDIDCEIVSRLRHAGCQLIGTTTAPEFGVSCSTESQRFGATRNPWNPQHSAGGSSGGAAALVAARAIPFAHGNDGGGSLRVPASCCGVFGFKPSRGLLPSGPMVGEGWAGLSTAHAITLSVGDSAALLDATAGSDLGAPYAAPMPATPFAHAAGRDPKRLKIALISAISPWPAEPEALAALQHTAALLEALGHYVVPATLPVRLPEFLDATFDIIGSHTQGYLDLLGKMRGFPVAMDELEPRTRVILRERGQLPATRYISAVESMHALGRAMAGFFEEYDIVLTPTLNRAPPRLGELVFDDDSRSLQDFIALSHSYSPYTAIFNATGQPAMSVPLYWTADSLPLGSHFAARFGDELTLLSLAGQLERAQPWAARRPPLNACAG</sequence>
<organism evidence="3 4">
    <name type="scientific">Pseudomonas cerasi</name>
    <dbReference type="NCBI Taxonomy" id="1583341"/>
    <lineage>
        <taxon>Bacteria</taxon>
        <taxon>Pseudomonadati</taxon>
        <taxon>Pseudomonadota</taxon>
        <taxon>Gammaproteobacteria</taxon>
        <taxon>Pseudomonadales</taxon>
        <taxon>Pseudomonadaceae</taxon>
        <taxon>Pseudomonas</taxon>
    </lineage>
</organism>
<dbReference type="InterPro" id="IPR000120">
    <property type="entry name" value="Amidase"/>
</dbReference>
<gene>
    <name evidence="3" type="ORF">PL963_04352</name>
</gene>
<feature type="domain" description="Amidase" evidence="2">
    <location>
        <begin position="343"/>
        <end position="773"/>
    </location>
</feature>
<evidence type="ECO:0000256" key="1">
    <source>
        <dbReference type="ARBA" id="ARBA00009199"/>
    </source>
</evidence>
<keyword evidence="4" id="KW-1185">Reference proteome</keyword>
<comment type="similarity">
    <text evidence="1">Belongs to the amidase family.</text>
</comment>
<dbReference type="InterPro" id="IPR025737">
    <property type="entry name" value="FApF"/>
</dbReference>
<dbReference type="PANTHER" id="PTHR11895">
    <property type="entry name" value="TRANSAMIDASE"/>
    <property type="match status" value="1"/>
</dbReference>
<name>A0A193SUK7_9PSED</name>
<dbReference type="InterPro" id="IPR020556">
    <property type="entry name" value="Amidase_CS"/>
</dbReference>
<dbReference type="Pfam" id="PF13557">
    <property type="entry name" value="Phenol_MetA_deg"/>
    <property type="match status" value="1"/>
</dbReference>
<accession>A0A193SUK7</accession>
<dbReference type="SUPFAM" id="SSF75304">
    <property type="entry name" value="Amidase signature (AS) enzymes"/>
    <property type="match status" value="1"/>
</dbReference>
<protein>
    <submittedName>
        <fullName evidence="3">Amidase</fullName>
    </submittedName>
</protein>
<dbReference type="PANTHER" id="PTHR11895:SF7">
    <property type="entry name" value="GLUTAMYL-TRNA(GLN) AMIDOTRANSFERASE SUBUNIT A, MITOCHONDRIAL"/>
    <property type="match status" value="1"/>
</dbReference>
<dbReference type="EMBL" id="LT963395">
    <property type="protein sequence ID" value="SOS22757.1"/>
    <property type="molecule type" value="Genomic_DNA"/>
</dbReference>
<evidence type="ECO:0000313" key="3">
    <source>
        <dbReference type="EMBL" id="SOS22757.1"/>
    </source>
</evidence>
<reference evidence="4" key="1">
    <citation type="submission" date="2017-11" db="EMBL/GenBank/DDBJ databases">
        <authorList>
            <person name="Blom J."/>
        </authorList>
    </citation>
    <scope>NUCLEOTIDE SEQUENCE [LARGE SCALE GENOMIC DNA]</scope>
</reference>
<dbReference type="InterPro" id="IPR023631">
    <property type="entry name" value="Amidase_dom"/>
</dbReference>
<dbReference type="Pfam" id="PF01425">
    <property type="entry name" value="Amidase"/>
    <property type="match status" value="1"/>
</dbReference>
<evidence type="ECO:0000259" key="2">
    <source>
        <dbReference type="Pfam" id="PF01425"/>
    </source>
</evidence>
<dbReference type="InterPro" id="IPR036928">
    <property type="entry name" value="AS_sf"/>
</dbReference>
<dbReference type="AlphaFoldDB" id="A0A193SUK7"/>
<dbReference type="Gene3D" id="3.90.1300.10">
    <property type="entry name" value="Amidase signature (AS) domain"/>
    <property type="match status" value="1"/>
</dbReference>
<dbReference type="Proteomes" id="UP000239025">
    <property type="component" value="Chromosome 1"/>
</dbReference>